<dbReference type="Pfam" id="PF14223">
    <property type="entry name" value="Retrotran_gag_2"/>
    <property type="match status" value="1"/>
</dbReference>
<dbReference type="EMBL" id="BKCJ010233119">
    <property type="protein sequence ID" value="GEZ02480.1"/>
    <property type="molecule type" value="Genomic_DNA"/>
</dbReference>
<evidence type="ECO:0000256" key="1">
    <source>
        <dbReference type="SAM" id="MobiDB-lite"/>
    </source>
</evidence>
<organism evidence="2">
    <name type="scientific">Tanacetum cinerariifolium</name>
    <name type="common">Dalmatian daisy</name>
    <name type="synonym">Chrysanthemum cinerariifolium</name>
    <dbReference type="NCBI Taxonomy" id="118510"/>
    <lineage>
        <taxon>Eukaryota</taxon>
        <taxon>Viridiplantae</taxon>
        <taxon>Streptophyta</taxon>
        <taxon>Embryophyta</taxon>
        <taxon>Tracheophyta</taxon>
        <taxon>Spermatophyta</taxon>
        <taxon>Magnoliopsida</taxon>
        <taxon>eudicotyledons</taxon>
        <taxon>Gunneridae</taxon>
        <taxon>Pentapetalae</taxon>
        <taxon>asterids</taxon>
        <taxon>campanulids</taxon>
        <taxon>Asterales</taxon>
        <taxon>Asteraceae</taxon>
        <taxon>Asteroideae</taxon>
        <taxon>Anthemideae</taxon>
        <taxon>Anthemidinae</taxon>
        <taxon>Tanacetum</taxon>
    </lineage>
</organism>
<comment type="caution">
    <text evidence="2">The sequence shown here is derived from an EMBL/GenBank/DDBJ whole genome shotgun (WGS) entry which is preliminary data.</text>
</comment>
<sequence length="338" mass="38944">MESLSPQVVATVKLPILNPNEFDLWKMRIEQYFLMTDYSLWEVILNGDSPTPTRIIDGVVQVIAPTTAEQRLAKKNELKARGTLLMALPDKHQLKFNIHKDAKSLMEAIEKRFGSNKETKKVQKTLLKQQYENFSCTSSEILDQIHDRLQKLISQLEILVLINNQVDDLSSHTTKYTSSALTQKVFANMRRIGQRIEAIDANEGITLVDVDTTVEMDADIQRRMEEDVTTVKEINAVESKPTVFDDEEMQEKDHDNIRKYQSLKRKPISVAQARKNMIVYLKNMAGYKMEHFKGMTYDQESFKKLRAEVEVSGSHSKQEETLTIDPKEMSKEDVKNML</sequence>
<protein>
    <submittedName>
        <fullName evidence="2">Ribonuclease H-like domain-containing protein</fullName>
    </submittedName>
</protein>
<feature type="compositionally biased region" description="Basic and acidic residues" evidence="1">
    <location>
        <begin position="316"/>
        <end position="338"/>
    </location>
</feature>
<feature type="region of interest" description="Disordered" evidence="1">
    <location>
        <begin position="311"/>
        <end position="338"/>
    </location>
</feature>
<gene>
    <name evidence="2" type="ORF">Tci_474453</name>
</gene>
<accession>A0A699I1C5</accession>
<evidence type="ECO:0000313" key="2">
    <source>
        <dbReference type="EMBL" id="GEZ02480.1"/>
    </source>
</evidence>
<name>A0A699I1C5_TANCI</name>
<dbReference type="AlphaFoldDB" id="A0A699I1C5"/>
<reference evidence="2" key="1">
    <citation type="journal article" date="2019" name="Sci. Rep.">
        <title>Draft genome of Tanacetum cinerariifolium, the natural source of mosquito coil.</title>
        <authorList>
            <person name="Yamashiro T."/>
            <person name="Shiraishi A."/>
            <person name="Satake H."/>
            <person name="Nakayama K."/>
        </authorList>
    </citation>
    <scope>NUCLEOTIDE SEQUENCE</scope>
</reference>
<proteinExistence type="predicted"/>